<dbReference type="SUPFAM" id="SSF47413">
    <property type="entry name" value="lambda repressor-like DNA-binding domains"/>
    <property type="match status" value="1"/>
</dbReference>
<feature type="domain" description="HTH cro/C1-type" evidence="2">
    <location>
        <begin position="33"/>
        <end position="91"/>
    </location>
</feature>
<evidence type="ECO:0000313" key="3">
    <source>
        <dbReference type="EMBL" id="ETA85966.1"/>
    </source>
</evidence>
<keyword evidence="1" id="KW-0472">Membrane</keyword>
<dbReference type="CDD" id="cd00093">
    <property type="entry name" value="HTH_XRE"/>
    <property type="match status" value="1"/>
</dbReference>
<dbReference type="Gene3D" id="1.10.260.40">
    <property type="entry name" value="lambda repressor-like DNA-binding domains"/>
    <property type="match status" value="1"/>
</dbReference>
<dbReference type="PROSITE" id="PS50943">
    <property type="entry name" value="HTH_CROC1"/>
    <property type="match status" value="1"/>
</dbReference>
<name>V7IL22_SALET</name>
<reference evidence="3 4" key="1">
    <citation type="journal article" date="2014" name="Genome Announc.">
        <title>Whole-Genome Sequencing of Salmonella enterica subsp. enterica Serovar Cubana Strains Isolated from Agricultural Sources.</title>
        <authorList>
            <person name="Benahmed F.H."/>
            <person name="Gopinath G.R."/>
            <person name="Wang H."/>
            <person name="Jean-Gilles Beaubrun J."/>
            <person name="Grim C."/>
            <person name="Cheng C.M."/>
            <person name="McClelland M."/>
            <person name="Ayers S."/>
            <person name="Abbott J."/>
            <person name="Desai P."/>
            <person name="Frye J.G."/>
            <person name="Weinstock G."/>
            <person name="Hammack T.S."/>
            <person name="Hanes D.E."/>
            <person name="Rasmussen M.A."/>
            <person name="Davidson M.K."/>
        </authorList>
    </citation>
    <scope>NUCLEOTIDE SEQUENCE [LARGE SCALE GENOMIC DNA]</scope>
    <source>
        <strain evidence="3">76814</strain>
    </source>
</reference>
<dbReference type="InterPro" id="IPR001387">
    <property type="entry name" value="Cro/C1-type_HTH"/>
</dbReference>
<dbReference type="GO" id="GO:0003677">
    <property type="term" value="F:DNA binding"/>
    <property type="evidence" value="ECO:0007669"/>
    <property type="project" value="UniProtKB-KW"/>
</dbReference>
<dbReference type="InterPro" id="IPR010982">
    <property type="entry name" value="Lambda_DNA-bd_dom_sf"/>
</dbReference>
<dbReference type="Pfam" id="PF01381">
    <property type="entry name" value="HTH_3"/>
    <property type="match status" value="1"/>
</dbReference>
<dbReference type="SMART" id="SM00530">
    <property type="entry name" value="HTH_XRE"/>
    <property type="match status" value="1"/>
</dbReference>
<accession>V7IL22</accession>
<comment type="caution">
    <text evidence="3">The sequence shown here is derived from an EMBL/GenBank/DDBJ whole genome shotgun (WGS) entry which is preliminary data.</text>
</comment>
<dbReference type="PATRIC" id="fig|1192560.4.peg.3831"/>
<evidence type="ECO:0000259" key="2">
    <source>
        <dbReference type="PROSITE" id="PS50943"/>
    </source>
</evidence>
<keyword evidence="1" id="KW-0812">Transmembrane</keyword>
<sequence>MLFRKSKHLICKVMLNMLSIFFIDGATMLPVRLKIARLRANLTQEKLGVLAGIEEATARSRISQYESGIHRPTFEMMCAFARVLNVPECYFYTVDDDFAEAVLDLYSRWESKS</sequence>
<keyword evidence="1" id="KW-1133">Transmembrane helix</keyword>
<dbReference type="AlphaFoldDB" id="V7IL22"/>
<keyword evidence="3" id="KW-0238">DNA-binding</keyword>
<proteinExistence type="predicted"/>
<organism evidence="3 4">
    <name type="scientific">Salmonella enterica subsp. enterica serovar Cubana str. 76814</name>
    <dbReference type="NCBI Taxonomy" id="1192560"/>
    <lineage>
        <taxon>Bacteria</taxon>
        <taxon>Pseudomonadati</taxon>
        <taxon>Pseudomonadota</taxon>
        <taxon>Gammaproteobacteria</taxon>
        <taxon>Enterobacterales</taxon>
        <taxon>Enterobacteriaceae</taxon>
        <taxon>Salmonella</taxon>
    </lineage>
</organism>
<dbReference type="EMBL" id="AZGR01000103">
    <property type="protein sequence ID" value="ETA85966.1"/>
    <property type="molecule type" value="Genomic_DNA"/>
</dbReference>
<dbReference type="Proteomes" id="UP000018534">
    <property type="component" value="Unassembled WGS sequence"/>
</dbReference>
<evidence type="ECO:0000256" key="1">
    <source>
        <dbReference type="SAM" id="Phobius"/>
    </source>
</evidence>
<protein>
    <submittedName>
        <fullName evidence="3">DNA-binding helix-turn-helix protein</fullName>
    </submittedName>
</protein>
<feature type="transmembrane region" description="Helical" evidence="1">
    <location>
        <begin position="9"/>
        <end position="29"/>
    </location>
</feature>
<evidence type="ECO:0000313" key="4">
    <source>
        <dbReference type="Proteomes" id="UP000018534"/>
    </source>
</evidence>
<dbReference type="HOGENOM" id="CLU_066192_10_0_6"/>
<gene>
    <name evidence="3" type="ORF">A628_04104</name>
</gene>